<name>A0ABS9XXD1_9ACTN</name>
<accession>A0ABS9XXD1</accession>
<dbReference type="RefSeq" id="WP_242713879.1">
    <property type="nucleotide sequence ID" value="NZ_JALDAX010000042.1"/>
</dbReference>
<evidence type="ECO:0000313" key="1">
    <source>
        <dbReference type="EMBL" id="MCI3246550.1"/>
    </source>
</evidence>
<dbReference type="EMBL" id="JALDAX010000042">
    <property type="protein sequence ID" value="MCI3246550.1"/>
    <property type="molecule type" value="Genomic_DNA"/>
</dbReference>
<dbReference type="Proteomes" id="UP001165270">
    <property type="component" value="Unassembled WGS sequence"/>
</dbReference>
<keyword evidence="2" id="KW-1185">Reference proteome</keyword>
<comment type="caution">
    <text evidence="1">The sequence shown here is derived from an EMBL/GenBank/DDBJ whole genome shotgun (WGS) entry which is preliminary data.</text>
</comment>
<gene>
    <name evidence="1" type="ORF">MQN93_43425</name>
</gene>
<organism evidence="1 2">
    <name type="scientific">Streptomyces spinosisporus</name>
    <dbReference type="NCBI Taxonomy" id="2927582"/>
    <lineage>
        <taxon>Bacteria</taxon>
        <taxon>Bacillati</taxon>
        <taxon>Actinomycetota</taxon>
        <taxon>Actinomycetes</taxon>
        <taxon>Kitasatosporales</taxon>
        <taxon>Streptomycetaceae</taxon>
        <taxon>Streptomyces</taxon>
    </lineage>
</organism>
<reference evidence="1" key="1">
    <citation type="submission" date="2022-03" db="EMBL/GenBank/DDBJ databases">
        <title>Streptomyces 7R015 and 7R016 isolated from Barleria lupulina in Thailand.</title>
        <authorList>
            <person name="Kanchanasin P."/>
            <person name="Phongsopitanun W."/>
            <person name="Tanasupawat S."/>
        </authorList>
    </citation>
    <scope>NUCLEOTIDE SEQUENCE</scope>
    <source>
        <strain evidence="1">7R016</strain>
    </source>
</reference>
<evidence type="ECO:0000313" key="2">
    <source>
        <dbReference type="Proteomes" id="UP001165270"/>
    </source>
</evidence>
<proteinExistence type="predicted"/>
<sequence>MKIWQPEPGEMLLSRAPVAFATGTATHVRGMRWFRDPQRNDIQHELPGWPEGPSYTARSTGSVVAHKSLKAAAMAGGAAILAFLSSAGGNISGSGHAKDESSDAPDEPADEVDDFPVMWAEAGTLARTLPWQLDPGRADEKHYRTHLIVTDRRLVVVSLPYHKKDLKLIDDELLWECPRADIRSIELKNFKDGTDFKVQFVDGSWCRLSSVWRMKLLQYVVPPSELIPLESLTPQQRATVEDFAAQHQMPESFSPILIRRPSGRIRVDIIPPSNFKSATGASEVTMTMDTSGRKVDINDYLPEDF</sequence>
<protein>
    <submittedName>
        <fullName evidence="1">Uncharacterized protein</fullName>
    </submittedName>
</protein>